<protein>
    <recommendedName>
        <fullName evidence="1">Alkyl hydroperoxide reductase subunit C/ Thiol specific antioxidant domain-containing protein</fullName>
    </recommendedName>
</protein>
<gene>
    <name evidence="2" type="ORF">EAH81_27265</name>
</gene>
<name>A0A502E061_9FLAO</name>
<dbReference type="EMBL" id="RCZH01000032">
    <property type="protein sequence ID" value="TPG29926.1"/>
    <property type="molecule type" value="Genomic_DNA"/>
</dbReference>
<feature type="domain" description="Alkyl hydroperoxide reductase subunit C/ Thiol specific antioxidant" evidence="1">
    <location>
        <begin position="328"/>
        <end position="421"/>
    </location>
</feature>
<evidence type="ECO:0000313" key="2">
    <source>
        <dbReference type="EMBL" id="TPG29926.1"/>
    </source>
</evidence>
<dbReference type="InterPro" id="IPR000866">
    <property type="entry name" value="AhpC/TSA"/>
</dbReference>
<keyword evidence="3" id="KW-1185">Reference proteome</keyword>
<dbReference type="SUPFAM" id="SSF52833">
    <property type="entry name" value="Thioredoxin-like"/>
    <property type="match status" value="1"/>
</dbReference>
<dbReference type="Proteomes" id="UP000319700">
    <property type="component" value="Unassembled WGS sequence"/>
</dbReference>
<proteinExistence type="predicted"/>
<reference evidence="2 3" key="1">
    <citation type="journal article" date="2019" name="Environ. Microbiol.">
        <title>Species interactions and distinct microbial communities in high Arctic permafrost affected cryosols are associated with the CH4 and CO2 gas fluxes.</title>
        <authorList>
            <person name="Altshuler I."/>
            <person name="Hamel J."/>
            <person name="Turney S."/>
            <person name="Magnuson E."/>
            <person name="Levesque R."/>
            <person name="Greer C."/>
            <person name="Whyte L.G."/>
        </authorList>
    </citation>
    <scope>NUCLEOTIDE SEQUENCE [LARGE SCALE GENOMIC DNA]</scope>
    <source>
        <strain evidence="2 3">42</strain>
    </source>
</reference>
<accession>A0A502E061</accession>
<comment type="caution">
    <text evidence="2">The sequence shown here is derived from an EMBL/GenBank/DDBJ whole genome shotgun (WGS) entry which is preliminary data.</text>
</comment>
<dbReference type="InterPro" id="IPR036249">
    <property type="entry name" value="Thioredoxin-like_sf"/>
</dbReference>
<dbReference type="AlphaFoldDB" id="A0A502E061"/>
<dbReference type="RefSeq" id="WP_140512049.1">
    <property type="nucleotide sequence ID" value="NZ_RCZH01000032.1"/>
</dbReference>
<evidence type="ECO:0000313" key="3">
    <source>
        <dbReference type="Proteomes" id="UP000319700"/>
    </source>
</evidence>
<dbReference type="GO" id="GO:0016491">
    <property type="term" value="F:oxidoreductase activity"/>
    <property type="evidence" value="ECO:0007669"/>
    <property type="project" value="InterPro"/>
</dbReference>
<sequence length="433" mass="48032">MKNGIIGSIAAVFCMTASYSQTIKMQFANFAGKEYIFLGYKGDKMDTIASGKLDNDGKTTLVMPVSKKGYTGAVQFKFVDGGGVEMIVNNENFSVTCLEKEPNVNNIKYAGSAENEYLNSVFLEQYTIVQKEQIMQTALETYKKEDPVYAVFEKEKTKVGQEFVTFQKTVAKKPLYAARVIEMNNVAKGISSSFDQTEAERAKDINDFVKDKLNFEQLYACNFWDPVIRSWVQLQLQLIKDDKTFLADVEQILARIKNDEIYTAFAGKLVSLLNKAGKDDLMTQIGEYVAKSGKITKPSNTLLSAMSGLVVGSTAPALQSAAGKKVFNKKTIVLFYESGCNNCENEIHQLIGNYEIVQQKGYDLVTVSADLSATPADGHSHDFPWKDQFRDFKGFAGVNFKNYGVNGTPTFFIIDAKGKITGKYARFADAGIL</sequence>
<organism evidence="2 3">
    <name type="scientific">Flavobacterium pectinovorum</name>
    <dbReference type="NCBI Taxonomy" id="29533"/>
    <lineage>
        <taxon>Bacteria</taxon>
        <taxon>Pseudomonadati</taxon>
        <taxon>Bacteroidota</taxon>
        <taxon>Flavobacteriia</taxon>
        <taxon>Flavobacteriales</taxon>
        <taxon>Flavobacteriaceae</taxon>
        <taxon>Flavobacterium</taxon>
    </lineage>
</organism>
<dbReference type="OrthoDB" id="997845at2"/>
<evidence type="ECO:0000259" key="1">
    <source>
        <dbReference type="Pfam" id="PF00578"/>
    </source>
</evidence>
<dbReference type="Pfam" id="PF00578">
    <property type="entry name" value="AhpC-TSA"/>
    <property type="match status" value="1"/>
</dbReference>
<dbReference type="Gene3D" id="3.40.30.10">
    <property type="entry name" value="Glutaredoxin"/>
    <property type="match status" value="1"/>
</dbReference>
<dbReference type="GO" id="GO:0016209">
    <property type="term" value="F:antioxidant activity"/>
    <property type="evidence" value="ECO:0007669"/>
    <property type="project" value="InterPro"/>
</dbReference>